<comment type="caution">
    <text evidence="1">The sequence shown here is derived from an EMBL/GenBank/DDBJ whole genome shotgun (WGS) entry which is preliminary data.</text>
</comment>
<sequence length="74" mass="8688">MCHVLGGALLTNRLPSIQPNFLHTREFEREIIAVKRPKPYILVFSFSNYTSITKERGIENLARQNWQMIAWMPN</sequence>
<gene>
    <name evidence="1" type="ORF">HUJ06_012910</name>
</gene>
<dbReference type="EMBL" id="DUZY01000005">
    <property type="protein sequence ID" value="DAD38588.1"/>
    <property type="molecule type" value="Genomic_DNA"/>
</dbReference>
<keyword evidence="2" id="KW-1185">Reference proteome</keyword>
<proteinExistence type="predicted"/>
<evidence type="ECO:0000313" key="1">
    <source>
        <dbReference type="EMBL" id="DAD38588.1"/>
    </source>
</evidence>
<reference evidence="1 2" key="1">
    <citation type="journal article" date="2020" name="Mol. Biol. Evol.">
        <title>Distinct Expression and Methylation Patterns for Genes with Different Fates following a Single Whole-Genome Duplication in Flowering Plants.</title>
        <authorList>
            <person name="Shi T."/>
            <person name="Rahmani R.S."/>
            <person name="Gugger P.F."/>
            <person name="Wang M."/>
            <person name="Li H."/>
            <person name="Zhang Y."/>
            <person name="Li Z."/>
            <person name="Wang Q."/>
            <person name="Van de Peer Y."/>
            <person name="Marchal K."/>
            <person name="Chen J."/>
        </authorList>
    </citation>
    <scope>NUCLEOTIDE SEQUENCE [LARGE SCALE GENOMIC DNA]</scope>
    <source>
        <tissue evidence="1">Leaf</tissue>
    </source>
</reference>
<dbReference type="Proteomes" id="UP000607653">
    <property type="component" value="Unassembled WGS sequence"/>
</dbReference>
<dbReference type="AlphaFoldDB" id="A0A822ZAP4"/>
<protein>
    <submittedName>
        <fullName evidence="1">Uncharacterized protein</fullName>
    </submittedName>
</protein>
<organism evidence="1 2">
    <name type="scientific">Nelumbo nucifera</name>
    <name type="common">Sacred lotus</name>
    <dbReference type="NCBI Taxonomy" id="4432"/>
    <lineage>
        <taxon>Eukaryota</taxon>
        <taxon>Viridiplantae</taxon>
        <taxon>Streptophyta</taxon>
        <taxon>Embryophyta</taxon>
        <taxon>Tracheophyta</taxon>
        <taxon>Spermatophyta</taxon>
        <taxon>Magnoliopsida</taxon>
        <taxon>Proteales</taxon>
        <taxon>Nelumbonaceae</taxon>
        <taxon>Nelumbo</taxon>
    </lineage>
</organism>
<evidence type="ECO:0000313" key="2">
    <source>
        <dbReference type="Proteomes" id="UP000607653"/>
    </source>
</evidence>
<name>A0A822ZAP4_NELNU</name>
<accession>A0A822ZAP4</accession>